<keyword evidence="16" id="KW-1015">Disulfide bond</keyword>
<accession>A0A1J1I439</accession>
<evidence type="ECO:0000256" key="11">
    <source>
        <dbReference type="ARBA" id="ARBA00022729"/>
    </source>
</evidence>
<dbReference type="InterPro" id="IPR001930">
    <property type="entry name" value="Peptidase_M1"/>
</dbReference>
<dbReference type="Gene3D" id="2.60.40.1730">
    <property type="entry name" value="tricorn interacting facor f3 domain"/>
    <property type="match status" value="1"/>
</dbReference>
<keyword evidence="12" id="KW-0378">Hydrolase</keyword>
<evidence type="ECO:0000256" key="4">
    <source>
        <dbReference type="ARBA" id="ARBA00012564"/>
    </source>
</evidence>
<evidence type="ECO:0000256" key="12">
    <source>
        <dbReference type="ARBA" id="ARBA00022801"/>
    </source>
</evidence>
<keyword evidence="18" id="KW-0449">Lipoprotein</keyword>
<dbReference type="FunFam" id="1.25.50.20:FF:000001">
    <property type="entry name" value="Aminopeptidase"/>
    <property type="match status" value="1"/>
</dbReference>
<feature type="domain" description="Peptidase M1 membrane alanine aminopeptidase" evidence="24">
    <location>
        <begin position="372"/>
        <end position="600"/>
    </location>
</feature>
<dbReference type="SUPFAM" id="SSF55486">
    <property type="entry name" value="Metalloproteases ('zincins'), catalytic domain"/>
    <property type="match status" value="1"/>
</dbReference>
<dbReference type="SUPFAM" id="SSF63737">
    <property type="entry name" value="Leukotriene A4 hydrolase N-terminal domain"/>
    <property type="match status" value="1"/>
</dbReference>
<evidence type="ECO:0000256" key="18">
    <source>
        <dbReference type="ARBA" id="ARBA00023288"/>
    </source>
</evidence>
<dbReference type="InterPro" id="IPR034016">
    <property type="entry name" value="M1_APN-typ"/>
</dbReference>
<evidence type="ECO:0000256" key="23">
    <source>
        <dbReference type="SAM" id="Phobius"/>
    </source>
</evidence>
<evidence type="ECO:0000256" key="22">
    <source>
        <dbReference type="PIRSR" id="PIRSR634016-4"/>
    </source>
</evidence>
<evidence type="ECO:0000256" key="14">
    <source>
        <dbReference type="ARBA" id="ARBA00023049"/>
    </source>
</evidence>
<keyword evidence="14" id="KW-0482">Metalloprotease</keyword>
<dbReference type="EC" id="3.4.11.2" evidence="4"/>
<dbReference type="FunFam" id="2.60.40.1910:FF:000008">
    <property type="entry name" value="Aminopeptidase"/>
    <property type="match status" value="1"/>
</dbReference>
<keyword evidence="13 21" id="KW-0862">Zinc</keyword>
<dbReference type="PANTHER" id="PTHR11533">
    <property type="entry name" value="PROTEASE M1 ZINC METALLOPROTEASE"/>
    <property type="match status" value="1"/>
</dbReference>
<evidence type="ECO:0000256" key="10">
    <source>
        <dbReference type="ARBA" id="ARBA00022723"/>
    </source>
</evidence>
<dbReference type="InterPro" id="IPR024571">
    <property type="entry name" value="ERAP1-like_C_dom"/>
</dbReference>
<evidence type="ECO:0000256" key="9">
    <source>
        <dbReference type="ARBA" id="ARBA00022670"/>
    </source>
</evidence>
<dbReference type="STRING" id="568069.A0A1J1I439"/>
<keyword evidence="23" id="KW-0812">Transmembrane</keyword>
<dbReference type="PANTHER" id="PTHR11533:SF294">
    <property type="entry name" value="THYROTROPIN-RELEASING HORMONE-DEGRADING ECTOENZYME"/>
    <property type="match status" value="1"/>
</dbReference>
<keyword evidence="23" id="KW-1133">Transmembrane helix</keyword>
<sequence length="1027" mass="117876">MKSNGNMEAGYINEDEIEPVMDEGGQLKSKNGQKYVVNPYRDAEGFYVTRSCAFIYIILFIIMMILTALLTYVLLVPSCANDSVNGSVVHAGSVWKSSQDLEDHGHINGDGVLSDQAIVLKTTEEPLVEDEIEFHEGWAPSHYDLLLEPHIENSTCSGRVNIWLTRNHETKELNPIVLDITDIEITDCSVFKVDSMRNNIQEDLQYNCEYGKDNASYVITLKETKHSLTNVSVILQFSSKLTNTLQGFYKGNFFNDDTKSNSWFVSTQFSPIDCRRAFPSIDRPYAKATFKISIIRPIEKTTFMSNMPVESSEPVRPGFIRENYMITPKMSTYLVAFHISDLKVAKESDPNDKSLPHIKMYARPEYENMTNFAYNLTAASLPFFERYFGVEFRLPKIDMVAVPDFGFNGMENWGLITFRESAMLAPENTKKSSSVNHLQNLAKTLVHEVAHQWFGNLVTMKWYDDLWLKEGFSTYLQYVATDAIKPEWDYLKTITMSEFSKAMPKDSDTSSHPISFPVKTKSDIRRVFDPISYSKGALIINMMRSFLGETTFRMNLKNYLHKFEYGNAIQDDLWEVMTINAHKDKVLDERFTVKQIMDSWTVDSAGYPVVTVTRNGTDIIVSQQRYMLPQTNESDTTKWFIPISFATSKHQPSSEIPEYWLPNTEKEIVIPNVVAEDEWIYLNLNRSGYYRVNYENVSWKNLINNFGKLPEVARAMLIDDSFNLARAGLCSYDIPITMGIIIIRDPYDFLAWWAFANGLDYITNMVKREPAYESFRTVIKHIIKTPYNELDFTELDDETDVELLHRSRIIDLACEFGIDRCTNKAQLLFRDWIGNKVENKIPPNLKSTIYCITLREGGATEWNFAYKQYQETTSASEKEILLSALGCTQKPWLLSKYLNLTITANSPIRKQDGARAFAAVAKNIVGSELAFDFLYTNIAEISEYFGDGFSTISKMIDSATTFMNKLYHKEQFVRFAEKANKLGLVAIEKSIKLAEIEIDKNIYWRDNLYSKLKDILDKAVQQLRLTA</sequence>
<gene>
    <name evidence="27" type="primary">similar to Aminopeptidase N</name>
    <name evidence="27" type="ORF">CLUMA_CG008443</name>
</gene>
<feature type="domain" description="ERAP1-like C-terminal" evidence="25">
    <location>
        <begin position="679"/>
        <end position="982"/>
    </location>
</feature>
<dbReference type="GO" id="GO:0098552">
    <property type="term" value="C:side of membrane"/>
    <property type="evidence" value="ECO:0007669"/>
    <property type="project" value="UniProtKB-KW"/>
</dbReference>
<evidence type="ECO:0000256" key="16">
    <source>
        <dbReference type="ARBA" id="ARBA00023157"/>
    </source>
</evidence>
<evidence type="ECO:0000256" key="17">
    <source>
        <dbReference type="ARBA" id="ARBA00023180"/>
    </source>
</evidence>
<dbReference type="GO" id="GO:0042277">
    <property type="term" value="F:peptide binding"/>
    <property type="evidence" value="ECO:0007669"/>
    <property type="project" value="TreeGrafter"/>
</dbReference>
<keyword evidence="10 21" id="KW-0479">Metal-binding</keyword>
<dbReference type="GO" id="GO:0006508">
    <property type="term" value="P:proteolysis"/>
    <property type="evidence" value="ECO:0007669"/>
    <property type="project" value="UniProtKB-KW"/>
</dbReference>
<evidence type="ECO:0000256" key="19">
    <source>
        <dbReference type="ARBA" id="ARBA00042613"/>
    </source>
</evidence>
<dbReference type="GO" id="GO:0008270">
    <property type="term" value="F:zinc ion binding"/>
    <property type="evidence" value="ECO:0007669"/>
    <property type="project" value="InterPro"/>
</dbReference>
<dbReference type="GO" id="GO:0043171">
    <property type="term" value="P:peptide catabolic process"/>
    <property type="evidence" value="ECO:0007669"/>
    <property type="project" value="TreeGrafter"/>
</dbReference>
<dbReference type="GO" id="GO:0005615">
    <property type="term" value="C:extracellular space"/>
    <property type="evidence" value="ECO:0007669"/>
    <property type="project" value="TreeGrafter"/>
</dbReference>
<protein>
    <recommendedName>
        <fullName evidence="5">Aminopeptidase N</fullName>
        <ecNumber evidence="4">3.4.11.2</ecNumber>
    </recommendedName>
    <alternativeName>
        <fullName evidence="19">Microsomal aminopeptidase</fullName>
    </alternativeName>
</protein>
<evidence type="ECO:0000256" key="8">
    <source>
        <dbReference type="ARBA" id="ARBA00022622"/>
    </source>
</evidence>
<dbReference type="Gene3D" id="2.60.40.1910">
    <property type="match status" value="1"/>
</dbReference>
<feature type="binding site" evidence="21">
    <location>
        <position position="451"/>
    </location>
    <ligand>
        <name>Zn(2+)</name>
        <dbReference type="ChEBI" id="CHEBI:29105"/>
        <note>catalytic</note>
    </ligand>
</feature>
<comment type="catalytic activity">
    <reaction evidence="1">
        <text>Release of an N-terminal amino acid, Xaa-|-Yaa- from a peptide, amide or arylamide. Xaa is preferably Ala, but may be most amino acids including Pro (slow action). When a terminal hydrophobic residue is followed by a prolyl residue, the two may be released as an intact Xaa-Pro dipeptide.</text>
        <dbReference type="EC" id="3.4.11.2"/>
    </reaction>
</comment>
<keyword evidence="6" id="KW-0031">Aminopeptidase</keyword>
<feature type="binding site" evidence="21">
    <location>
        <position position="470"/>
    </location>
    <ligand>
        <name>Zn(2+)</name>
        <dbReference type="ChEBI" id="CHEBI:29105"/>
        <note>catalytic</note>
    </ligand>
</feature>
<dbReference type="CDD" id="cd09601">
    <property type="entry name" value="M1_APN-Q_like"/>
    <property type="match status" value="1"/>
</dbReference>
<dbReference type="Pfam" id="PF11838">
    <property type="entry name" value="ERAP1_C"/>
    <property type="match status" value="1"/>
</dbReference>
<evidence type="ECO:0000256" key="3">
    <source>
        <dbReference type="ARBA" id="ARBA00010136"/>
    </source>
</evidence>
<dbReference type="GO" id="GO:0016285">
    <property type="term" value="F:alanyl aminopeptidase activity"/>
    <property type="evidence" value="ECO:0007669"/>
    <property type="project" value="UniProtKB-EC"/>
</dbReference>
<evidence type="ECO:0000259" key="25">
    <source>
        <dbReference type="Pfam" id="PF11838"/>
    </source>
</evidence>
<comment type="cofactor">
    <cofactor evidence="21">
        <name>Zn(2+)</name>
        <dbReference type="ChEBI" id="CHEBI:29105"/>
    </cofactor>
    <text evidence="21">Binds 1 zinc ion per subunit.</text>
</comment>
<feature type="domain" description="Aminopeptidase N-like N-terminal" evidence="26">
    <location>
        <begin position="140"/>
        <end position="334"/>
    </location>
</feature>
<feature type="binding site" evidence="21">
    <location>
        <position position="447"/>
    </location>
    <ligand>
        <name>Zn(2+)</name>
        <dbReference type="ChEBI" id="CHEBI:29105"/>
        <note>catalytic</note>
    </ligand>
</feature>
<comment type="similarity">
    <text evidence="3">Belongs to the peptidase M1 family.</text>
</comment>
<keyword evidence="7" id="KW-1003">Cell membrane</keyword>
<keyword evidence="11" id="KW-0732">Signal</keyword>
<keyword evidence="9" id="KW-0645">Protease</keyword>
<evidence type="ECO:0000259" key="26">
    <source>
        <dbReference type="Pfam" id="PF17900"/>
    </source>
</evidence>
<dbReference type="Proteomes" id="UP000183832">
    <property type="component" value="Unassembled WGS sequence"/>
</dbReference>
<dbReference type="OrthoDB" id="510539at2759"/>
<dbReference type="Pfam" id="PF17900">
    <property type="entry name" value="Peptidase_M1_N"/>
    <property type="match status" value="1"/>
</dbReference>
<keyword evidence="17" id="KW-0325">Glycoprotein</keyword>
<evidence type="ECO:0000256" key="15">
    <source>
        <dbReference type="ARBA" id="ARBA00023136"/>
    </source>
</evidence>
<evidence type="ECO:0000313" key="27">
    <source>
        <dbReference type="EMBL" id="CRK94955.1"/>
    </source>
</evidence>
<evidence type="ECO:0000259" key="24">
    <source>
        <dbReference type="Pfam" id="PF01433"/>
    </source>
</evidence>
<evidence type="ECO:0000256" key="6">
    <source>
        <dbReference type="ARBA" id="ARBA00022438"/>
    </source>
</evidence>
<dbReference type="InterPro" id="IPR027268">
    <property type="entry name" value="Peptidase_M4/M1_CTD_sf"/>
</dbReference>
<dbReference type="InterPro" id="IPR050344">
    <property type="entry name" value="Peptidase_M1_aminopeptidases"/>
</dbReference>
<dbReference type="Pfam" id="PF01433">
    <property type="entry name" value="Peptidase_M1"/>
    <property type="match status" value="1"/>
</dbReference>
<dbReference type="EMBL" id="CVRI01000040">
    <property type="protein sequence ID" value="CRK94955.1"/>
    <property type="molecule type" value="Genomic_DNA"/>
</dbReference>
<keyword evidence="28" id="KW-1185">Reference proteome</keyword>
<feature type="transmembrane region" description="Helical" evidence="23">
    <location>
        <begin position="53"/>
        <end position="75"/>
    </location>
</feature>
<feature type="site" description="Transition state stabilizer" evidence="22">
    <location>
        <position position="533"/>
    </location>
</feature>
<dbReference type="PRINTS" id="PR00756">
    <property type="entry name" value="ALADIPTASE"/>
</dbReference>
<organism evidence="27 28">
    <name type="scientific">Clunio marinus</name>
    <dbReference type="NCBI Taxonomy" id="568069"/>
    <lineage>
        <taxon>Eukaryota</taxon>
        <taxon>Metazoa</taxon>
        <taxon>Ecdysozoa</taxon>
        <taxon>Arthropoda</taxon>
        <taxon>Hexapoda</taxon>
        <taxon>Insecta</taxon>
        <taxon>Pterygota</taxon>
        <taxon>Neoptera</taxon>
        <taxon>Endopterygota</taxon>
        <taxon>Diptera</taxon>
        <taxon>Nematocera</taxon>
        <taxon>Chironomoidea</taxon>
        <taxon>Chironomidae</taxon>
        <taxon>Clunio</taxon>
    </lineage>
</organism>
<dbReference type="InterPro" id="IPR042097">
    <property type="entry name" value="Aminopeptidase_N-like_N_sf"/>
</dbReference>
<dbReference type="GO" id="GO:0005737">
    <property type="term" value="C:cytoplasm"/>
    <property type="evidence" value="ECO:0007669"/>
    <property type="project" value="TreeGrafter"/>
</dbReference>
<dbReference type="InterPro" id="IPR045357">
    <property type="entry name" value="Aminopeptidase_N-like_N"/>
</dbReference>
<evidence type="ECO:0000256" key="7">
    <source>
        <dbReference type="ARBA" id="ARBA00022475"/>
    </source>
</evidence>
<dbReference type="InterPro" id="IPR014782">
    <property type="entry name" value="Peptidase_M1_dom"/>
</dbReference>
<dbReference type="GO" id="GO:0005886">
    <property type="term" value="C:plasma membrane"/>
    <property type="evidence" value="ECO:0007669"/>
    <property type="project" value="UniProtKB-SubCell"/>
</dbReference>
<dbReference type="AlphaFoldDB" id="A0A1J1I439"/>
<evidence type="ECO:0000256" key="13">
    <source>
        <dbReference type="ARBA" id="ARBA00022833"/>
    </source>
</evidence>
<comment type="subcellular location">
    <subcellularLocation>
        <location evidence="2">Cell membrane</location>
        <topology evidence="2">Lipid-anchor</topology>
        <topology evidence="2">GPI-anchor</topology>
    </subcellularLocation>
</comment>
<evidence type="ECO:0000256" key="20">
    <source>
        <dbReference type="PIRSR" id="PIRSR634016-1"/>
    </source>
</evidence>
<evidence type="ECO:0000313" key="28">
    <source>
        <dbReference type="Proteomes" id="UP000183832"/>
    </source>
</evidence>
<feature type="active site" description="Proton acceptor" evidence="20">
    <location>
        <position position="448"/>
    </location>
</feature>
<evidence type="ECO:0000256" key="5">
    <source>
        <dbReference type="ARBA" id="ARBA00015611"/>
    </source>
</evidence>
<evidence type="ECO:0000256" key="2">
    <source>
        <dbReference type="ARBA" id="ARBA00004609"/>
    </source>
</evidence>
<keyword evidence="15 23" id="KW-0472">Membrane</keyword>
<reference evidence="27 28" key="1">
    <citation type="submission" date="2015-04" db="EMBL/GenBank/DDBJ databases">
        <authorList>
            <person name="Syromyatnikov M.Y."/>
            <person name="Popov V.N."/>
        </authorList>
    </citation>
    <scope>NUCLEOTIDE SEQUENCE [LARGE SCALE GENOMIC DNA]</scope>
</reference>
<evidence type="ECO:0000256" key="21">
    <source>
        <dbReference type="PIRSR" id="PIRSR634016-3"/>
    </source>
</evidence>
<dbReference type="FunFam" id="1.10.390.10:FF:000013">
    <property type="entry name" value="Aminopeptidase N"/>
    <property type="match status" value="1"/>
</dbReference>
<dbReference type="Gene3D" id="1.25.50.20">
    <property type="match status" value="1"/>
</dbReference>
<name>A0A1J1I439_9DIPT</name>
<proteinExistence type="inferred from homology"/>
<dbReference type="Gene3D" id="1.10.390.10">
    <property type="entry name" value="Neutral Protease Domain 2"/>
    <property type="match status" value="1"/>
</dbReference>
<evidence type="ECO:0000256" key="1">
    <source>
        <dbReference type="ARBA" id="ARBA00000098"/>
    </source>
</evidence>
<keyword evidence="8" id="KW-0336">GPI-anchor</keyword>
<dbReference type="GO" id="GO:0070006">
    <property type="term" value="F:metalloaminopeptidase activity"/>
    <property type="evidence" value="ECO:0007669"/>
    <property type="project" value="TreeGrafter"/>
</dbReference>